<feature type="region of interest" description="Disordered" evidence="7">
    <location>
        <begin position="1"/>
        <end position="96"/>
    </location>
</feature>
<comment type="subcellular location">
    <subcellularLocation>
        <location evidence="1">Nucleus</location>
    </subcellularLocation>
</comment>
<dbReference type="Gene3D" id="1.10.20.10">
    <property type="entry name" value="Histone, subunit A"/>
    <property type="match status" value="1"/>
</dbReference>
<comment type="caution">
    <text evidence="9">The sequence shown here is derived from an EMBL/GenBank/DDBJ whole genome shotgun (WGS) entry which is preliminary data.</text>
</comment>
<feature type="region of interest" description="Disordered" evidence="7">
    <location>
        <begin position="404"/>
        <end position="424"/>
    </location>
</feature>
<comment type="similarity">
    <text evidence="6">Belongs to the NFYC/HAP5 subunit family.</text>
</comment>
<evidence type="ECO:0000313" key="10">
    <source>
        <dbReference type="Proteomes" id="UP000695562"/>
    </source>
</evidence>
<dbReference type="PANTHER" id="PTHR10252">
    <property type="entry name" value="HISTONE-LIKE TRANSCRIPTION FACTOR CCAAT-RELATED"/>
    <property type="match status" value="1"/>
</dbReference>
<dbReference type="PANTHER" id="PTHR10252:SF8">
    <property type="entry name" value="NUCLEAR TRANSCRIPTION FACTOR Y SUBUNIT GAMMA"/>
    <property type="match status" value="1"/>
</dbReference>
<dbReference type="FunFam" id="1.10.20.10:FF:000006">
    <property type="entry name" value="Nuclear transcription factor Y subunit gamma"/>
    <property type="match status" value="1"/>
</dbReference>
<evidence type="ECO:0000313" key="9">
    <source>
        <dbReference type="EMBL" id="KAF2072034.1"/>
    </source>
</evidence>
<dbReference type="GO" id="GO:0016602">
    <property type="term" value="C:CCAAT-binding factor complex"/>
    <property type="evidence" value="ECO:0007669"/>
    <property type="project" value="TreeGrafter"/>
</dbReference>
<dbReference type="GO" id="GO:0046982">
    <property type="term" value="F:protein heterodimerization activity"/>
    <property type="evidence" value="ECO:0007669"/>
    <property type="project" value="InterPro"/>
</dbReference>
<dbReference type="EMBL" id="AJWJ01000316">
    <property type="protein sequence ID" value="KAF2072034.1"/>
    <property type="molecule type" value="Genomic_DNA"/>
</dbReference>
<dbReference type="InterPro" id="IPR009072">
    <property type="entry name" value="Histone-fold"/>
</dbReference>
<feature type="compositionally biased region" description="Polar residues" evidence="7">
    <location>
        <begin position="1"/>
        <end position="16"/>
    </location>
</feature>
<dbReference type="GO" id="GO:0000978">
    <property type="term" value="F:RNA polymerase II cis-regulatory region sequence-specific DNA binding"/>
    <property type="evidence" value="ECO:0007669"/>
    <property type="project" value="TreeGrafter"/>
</dbReference>
<dbReference type="SUPFAM" id="SSF47113">
    <property type="entry name" value="Histone-fold"/>
    <property type="match status" value="1"/>
</dbReference>
<feature type="region of interest" description="Disordered" evidence="7">
    <location>
        <begin position="454"/>
        <end position="505"/>
    </location>
</feature>
<reference evidence="9" key="1">
    <citation type="submission" date="2020-01" db="EMBL/GenBank/DDBJ databases">
        <title>Development of genomics and gene disruption for Polysphondylium violaceum indicates a role for the polyketide synthase stlB in stalk morphogenesis.</title>
        <authorList>
            <person name="Narita B."/>
            <person name="Kawabe Y."/>
            <person name="Kin K."/>
            <person name="Saito T."/>
            <person name="Gibbs R."/>
            <person name="Kuspa A."/>
            <person name="Muzny D."/>
            <person name="Queller D."/>
            <person name="Richards S."/>
            <person name="Strassman J."/>
            <person name="Sucgang R."/>
            <person name="Worley K."/>
            <person name="Schaap P."/>
        </authorList>
    </citation>
    <scope>NUCLEOTIDE SEQUENCE</scope>
    <source>
        <strain evidence="9">QSvi11</strain>
    </source>
</reference>
<evidence type="ECO:0000256" key="2">
    <source>
        <dbReference type="ARBA" id="ARBA00023015"/>
    </source>
</evidence>
<keyword evidence="4" id="KW-0804">Transcription</keyword>
<feature type="compositionally biased region" description="Low complexity" evidence="7">
    <location>
        <begin position="132"/>
        <end position="153"/>
    </location>
</feature>
<feature type="compositionally biased region" description="Low complexity" evidence="7">
    <location>
        <begin position="66"/>
        <end position="80"/>
    </location>
</feature>
<keyword evidence="5" id="KW-0539">Nucleus</keyword>
<feature type="compositionally biased region" description="Low complexity" evidence="7">
    <location>
        <begin position="526"/>
        <end position="537"/>
    </location>
</feature>
<dbReference type="OrthoDB" id="20428at2759"/>
<feature type="domain" description="Transcription factor CBF/NF-Y/archaeal histone" evidence="8">
    <location>
        <begin position="248"/>
        <end position="310"/>
    </location>
</feature>
<evidence type="ECO:0000256" key="6">
    <source>
        <dbReference type="ARBA" id="ARBA00038129"/>
    </source>
</evidence>
<protein>
    <recommendedName>
        <fullName evidence="8">Transcription factor CBF/NF-Y/archaeal histone domain-containing protein</fullName>
    </recommendedName>
</protein>
<feature type="region of interest" description="Disordered" evidence="7">
    <location>
        <begin position="517"/>
        <end position="544"/>
    </location>
</feature>
<feature type="compositionally biased region" description="Polar residues" evidence="7">
    <location>
        <begin position="41"/>
        <end position="65"/>
    </location>
</feature>
<sequence>MDQSPCSSSVTPNQPNFYLATTPLSSCSSPHSPSYPLHPFNTRSLQQHSPQSNLPHISTENSGLVSTSTSPSTSSPSSSSNIQHPDNSCYSPVDNFYNEHPMPSNMFYGSASPHHQDSTYQQAMYQNPHTINNNHHNQHFHSNNPSNNSSSQHLTLPPIPHYPNLNGHSGASSSAGICNNNLKQMPPQIQQQPQISTQQPPQQQYPFPGGSNSFQNQLHQILDTKLTNFWSTQIKEIKKSDDFKNHDLPLARIKKIMKSDPNVNKISSETPILFAKACELFILESTYRAWVHTEMNKRRTLQRTDIINALTRCETFDFLVDTIPREDVKPSRRFFEEYIKTQQNPSSINGNGYPQNSPMLTSPLQQPPNAQTPEFLQYQNLQYNYNQKMLRQPGFEISIKSKDMASPSMSNTPPYYPSPLQNGNNHQLQLQQQLILQQQQQHHTGIKRSYSVDMIENPNNHTSPTKKRSNSHDFDLQNYENINNGMHQNGNTSHSSSFDSSDHSLTQIPNNVILQTTSSTPSEQNSASPTDLSSSSSHVFYYSD</sequence>
<feature type="compositionally biased region" description="Low complexity" evidence="7">
    <location>
        <begin position="23"/>
        <end position="39"/>
    </location>
</feature>
<feature type="compositionally biased region" description="Polar residues" evidence="7">
    <location>
        <begin position="478"/>
        <end position="492"/>
    </location>
</feature>
<gene>
    <name evidence="9" type="ORF">CYY_006645</name>
</gene>
<name>A0A8J4PT40_9MYCE</name>
<evidence type="ECO:0000259" key="8">
    <source>
        <dbReference type="Pfam" id="PF00808"/>
    </source>
</evidence>
<dbReference type="AlphaFoldDB" id="A0A8J4PT40"/>
<evidence type="ECO:0000256" key="4">
    <source>
        <dbReference type="ARBA" id="ARBA00023163"/>
    </source>
</evidence>
<accession>A0A8J4PT40</accession>
<evidence type="ECO:0000256" key="7">
    <source>
        <dbReference type="SAM" id="MobiDB-lite"/>
    </source>
</evidence>
<organism evidence="9 10">
    <name type="scientific">Polysphondylium violaceum</name>
    <dbReference type="NCBI Taxonomy" id="133409"/>
    <lineage>
        <taxon>Eukaryota</taxon>
        <taxon>Amoebozoa</taxon>
        <taxon>Evosea</taxon>
        <taxon>Eumycetozoa</taxon>
        <taxon>Dictyostelia</taxon>
        <taxon>Dictyosteliales</taxon>
        <taxon>Dictyosteliaceae</taxon>
        <taxon>Polysphondylium</taxon>
    </lineage>
</organism>
<keyword evidence="2" id="KW-0805">Transcription regulation</keyword>
<evidence type="ECO:0000256" key="1">
    <source>
        <dbReference type="ARBA" id="ARBA00004123"/>
    </source>
</evidence>
<dbReference type="Pfam" id="PF00808">
    <property type="entry name" value="CBFD_NFYB_HMF"/>
    <property type="match status" value="1"/>
</dbReference>
<keyword evidence="10" id="KW-1185">Reference proteome</keyword>
<dbReference type="CDD" id="cd22908">
    <property type="entry name" value="HFD_NFYC-like"/>
    <property type="match status" value="1"/>
</dbReference>
<feature type="region of interest" description="Disordered" evidence="7">
    <location>
        <begin position="129"/>
        <end position="211"/>
    </location>
</feature>
<dbReference type="Proteomes" id="UP000695562">
    <property type="component" value="Unassembled WGS sequence"/>
</dbReference>
<proteinExistence type="inferred from homology"/>
<dbReference type="InterPro" id="IPR050568">
    <property type="entry name" value="Transcr_DNA_Rep_Reg"/>
</dbReference>
<evidence type="ECO:0000256" key="3">
    <source>
        <dbReference type="ARBA" id="ARBA00023125"/>
    </source>
</evidence>
<dbReference type="InterPro" id="IPR003958">
    <property type="entry name" value="CBFA_NFYB_domain"/>
</dbReference>
<dbReference type="GO" id="GO:0001228">
    <property type="term" value="F:DNA-binding transcription activator activity, RNA polymerase II-specific"/>
    <property type="evidence" value="ECO:0007669"/>
    <property type="project" value="TreeGrafter"/>
</dbReference>
<feature type="compositionally biased region" description="Polar residues" evidence="7">
    <location>
        <begin position="81"/>
        <end position="90"/>
    </location>
</feature>
<keyword evidence="3" id="KW-0238">DNA-binding</keyword>
<feature type="compositionally biased region" description="Polar residues" evidence="7">
    <location>
        <begin position="166"/>
        <end position="183"/>
    </location>
</feature>
<evidence type="ECO:0000256" key="5">
    <source>
        <dbReference type="ARBA" id="ARBA00023242"/>
    </source>
</evidence>
<feature type="compositionally biased region" description="Low complexity" evidence="7">
    <location>
        <begin position="184"/>
        <end position="208"/>
    </location>
</feature>